<sequence>MRYYVSLMNYASKTGDVAPMMSVTATICKQCKAYANYVAKVNAANGGLTGEYFERVNDVPDLFRGEGGRVGGYALVTIGAYTSKDTPSAKPVTSTAQKYKREFTLIDQQGSWTMAAMSLVAQ</sequence>
<dbReference type="Pfam" id="PF19843">
    <property type="entry name" value="DUF6318"/>
    <property type="match status" value="1"/>
</dbReference>
<dbReference type="OrthoDB" id="3830219at2"/>
<proteinExistence type="predicted"/>
<keyword evidence="3" id="KW-1185">Reference proteome</keyword>
<evidence type="ECO:0000313" key="3">
    <source>
        <dbReference type="Proteomes" id="UP000292346"/>
    </source>
</evidence>
<dbReference type="AlphaFoldDB" id="A0A4R0H4E5"/>
<evidence type="ECO:0000313" key="2">
    <source>
        <dbReference type="EMBL" id="TCC04134.1"/>
    </source>
</evidence>
<reference evidence="2 3" key="1">
    <citation type="submission" date="2019-02" db="EMBL/GenBank/DDBJ databases">
        <title>Kribbella capetownensis sp. nov. and Kribbella speibonae sp. nov., isolated from soil.</title>
        <authorList>
            <person name="Curtis S.M."/>
            <person name="Norton I."/>
            <person name="Everest G.J."/>
            <person name="Meyers P.R."/>
        </authorList>
    </citation>
    <scope>NUCLEOTIDE SEQUENCE [LARGE SCALE GENOMIC DNA]</scope>
    <source>
        <strain evidence="2 3">KCTC 29219</strain>
    </source>
</reference>
<protein>
    <recommendedName>
        <fullName evidence="1">DUF6318 domain-containing protein</fullName>
    </recommendedName>
</protein>
<name>A0A4R0H4E5_9ACTN</name>
<evidence type="ECO:0000259" key="1">
    <source>
        <dbReference type="Pfam" id="PF19843"/>
    </source>
</evidence>
<feature type="domain" description="DUF6318" evidence="1">
    <location>
        <begin position="2"/>
        <end position="116"/>
    </location>
</feature>
<gene>
    <name evidence="2" type="ORF">E0H45_34135</name>
</gene>
<dbReference type="EMBL" id="SJJZ01000004">
    <property type="protein sequence ID" value="TCC04134.1"/>
    <property type="molecule type" value="Genomic_DNA"/>
</dbReference>
<accession>A0A4R0H4E5</accession>
<dbReference type="Proteomes" id="UP000292346">
    <property type="component" value="Unassembled WGS sequence"/>
</dbReference>
<comment type="caution">
    <text evidence="2">The sequence shown here is derived from an EMBL/GenBank/DDBJ whole genome shotgun (WGS) entry which is preliminary data.</text>
</comment>
<organism evidence="2 3">
    <name type="scientific">Kribbella soli</name>
    <dbReference type="NCBI Taxonomy" id="1124743"/>
    <lineage>
        <taxon>Bacteria</taxon>
        <taxon>Bacillati</taxon>
        <taxon>Actinomycetota</taxon>
        <taxon>Actinomycetes</taxon>
        <taxon>Propionibacteriales</taxon>
        <taxon>Kribbellaceae</taxon>
        <taxon>Kribbella</taxon>
    </lineage>
</organism>
<dbReference type="InterPro" id="IPR046281">
    <property type="entry name" value="DUF6318"/>
</dbReference>